<dbReference type="GO" id="GO:0046872">
    <property type="term" value="F:metal ion binding"/>
    <property type="evidence" value="ECO:0007669"/>
    <property type="project" value="UniProtKB-KW"/>
</dbReference>
<dbReference type="InterPro" id="IPR011249">
    <property type="entry name" value="Metalloenz_LuxS/M16"/>
</dbReference>
<evidence type="ECO:0000256" key="11">
    <source>
        <dbReference type="ARBA" id="ARBA00023128"/>
    </source>
</evidence>
<dbReference type="GO" id="GO:0005759">
    <property type="term" value="C:mitochondrial matrix"/>
    <property type="evidence" value="ECO:0007669"/>
    <property type="project" value="TreeGrafter"/>
</dbReference>
<keyword evidence="5 15" id="KW-0645">Protease</keyword>
<accession>A0A6J3JZZ9</accession>
<dbReference type="GO" id="GO:0004222">
    <property type="term" value="F:metalloendopeptidase activity"/>
    <property type="evidence" value="ECO:0007669"/>
    <property type="project" value="TreeGrafter"/>
</dbReference>
<keyword evidence="14" id="KW-1185">Reference proteome</keyword>
<dbReference type="GO" id="GO:0016485">
    <property type="term" value="P:protein processing"/>
    <property type="evidence" value="ECO:0007669"/>
    <property type="project" value="TreeGrafter"/>
</dbReference>
<keyword evidence="7" id="KW-0378">Hydrolase</keyword>
<evidence type="ECO:0000259" key="13">
    <source>
        <dbReference type="SMART" id="SM01264"/>
    </source>
</evidence>
<dbReference type="AlphaFoldDB" id="A0A6J3JZZ9"/>
<evidence type="ECO:0000256" key="7">
    <source>
        <dbReference type="ARBA" id="ARBA00022801"/>
    </source>
</evidence>
<dbReference type="RefSeq" id="XP_033345634.1">
    <property type="nucleotide sequence ID" value="XM_033489743.1"/>
</dbReference>
<proteinExistence type="inferred from homology"/>
<dbReference type="Pfam" id="PF22516">
    <property type="entry name" value="PreP_C"/>
    <property type="match status" value="1"/>
</dbReference>
<dbReference type="FunFam" id="3.30.830.10:FF:000013">
    <property type="entry name" value="Mitochondrial presequence protease"/>
    <property type="match status" value="1"/>
</dbReference>
<comment type="cofactor">
    <cofactor evidence="1">
        <name>Zn(2+)</name>
        <dbReference type="ChEBI" id="CHEBI:29105"/>
    </cofactor>
</comment>
<dbReference type="PANTHER" id="PTHR43016">
    <property type="entry name" value="PRESEQUENCE PROTEASE"/>
    <property type="match status" value="1"/>
</dbReference>
<reference evidence="15" key="1">
    <citation type="submission" date="2025-08" db="UniProtKB">
        <authorList>
            <consortium name="RefSeq"/>
        </authorList>
    </citation>
    <scope>IDENTIFICATION</scope>
    <source>
        <tissue evidence="15">Muscle</tissue>
    </source>
</reference>
<dbReference type="Pfam" id="PF08367">
    <property type="entry name" value="M16C_assoc"/>
    <property type="match status" value="1"/>
</dbReference>
<gene>
    <name evidence="15" type="primary">LOC117231361</name>
</gene>
<dbReference type="KEGG" id="bvk:117231361"/>
<comment type="similarity">
    <text evidence="3">Belongs to the peptidase M16 family. PreP subfamily.</text>
</comment>
<dbReference type="InterPro" id="IPR055130">
    <property type="entry name" value="PreP_C"/>
</dbReference>
<evidence type="ECO:0000256" key="1">
    <source>
        <dbReference type="ARBA" id="ARBA00001947"/>
    </source>
</evidence>
<sequence length="1050" mass="121076">MYVIRANRLKCYRIMLKMLSLPQNSYLRQFGLKHYLKYRNFHSKRNVAFSATKYDRNVTESDVNKFKNGQIIHGFIVDEIAKIDEVYLTAVRLTHLGTGAQYLHLARDDSNNVFSVGFRTTPKDSTGLPHILEHTTLCGSERYPCRDPFFKMLRRSLATFMNAMTGPDYTIYPFSTQNLKDYRNLQSVYLDSVFKPNLRELDFKQEGWRLEHADVNDKNSPIIFKGVVFNEMKGVFNENQTILAEKLLNLILPNHTYAVISGGDPLVIPTLRYVDLLNFHQIYYHPSNSRFYSYGNFPLEDHLKFINDRYLFLMDKIDTSMSKVPSEKRWNNPKKEHITCRPDPMAPDPSRQGSIAIGYLCNDITDIQKNFEINILSQLLLRGPNSAFFKALVESKLGTAFGPMTGFDSHCKDTMFVVSLLGVKPEDFEKVDKTFNETVQKVVEEGFMEDHVEAVLHSIELQLKHQTSNFGLQLLFNLTPLWNHNGDLIQSMRINKAIRKFREGIKNNPKYLQELVKAYLMDNNHRLTLTMLPYEKYDHEKEAAEHELLESKLKQLSKEELDQIYIDGKILLEEQKKEEDVNVLPTLEIKDIKADVERYKLEDMKVVGVPLQVATEPTNGVCYYRGILGTQDLAQELKPLLPLFNNIISKMGTKNYDYRNFDQMIRLKTGGLNFMNHIVEHKNSLLQYEEGVLIESYCLDRNVNDMWKLWLELFNNVQLSDIERFTTLVKINAADLINGIADLGHTYVMSSAASLVSPVTKFKETLSGLQYVSNMKKITQMSDLNPVLSQMQEISDYILNKQHLRSAINLCTNNKDMILESISEFYSSLKGTPQNTYTFTHGQNIEMEDSAIHYVLPYAVNYTAKAILTVPYTNPDFASLRVLSKLITSLYLHPEIREKGGAYGGGAILLSDGIFAFYSYRDPNSTRTLDLFDKAYEFLLKYPLSQSDIDEAKLGIFQHLDAPVSPSNRGMIKFRYNVTDDDIQEQRERLKAVTKDQLMHVGTKYLQPDQKHIRVGRALIGPVNHDLLNRHSENWKVQNQEEEIRARAVE</sequence>
<feature type="domain" description="Peptidase M16C associated" evidence="13">
    <location>
        <begin position="531"/>
        <end position="778"/>
    </location>
</feature>
<dbReference type="InterPro" id="IPR011765">
    <property type="entry name" value="Pept_M16_N"/>
</dbReference>
<feature type="compositionally biased region" description="Basic and acidic residues" evidence="12">
    <location>
        <begin position="325"/>
        <end position="340"/>
    </location>
</feature>
<name>A0A6J3JZZ9_9HYME</name>
<evidence type="ECO:0000256" key="12">
    <source>
        <dbReference type="SAM" id="MobiDB-lite"/>
    </source>
</evidence>
<feature type="region of interest" description="Disordered" evidence="12">
    <location>
        <begin position="324"/>
        <end position="345"/>
    </location>
</feature>
<dbReference type="SUPFAM" id="SSF63411">
    <property type="entry name" value="LuxS/MPP-like metallohydrolase"/>
    <property type="match status" value="4"/>
</dbReference>
<evidence type="ECO:0000256" key="3">
    <source>
        <dbReference type="ARBA" id="ARBA00007575"/>
    </source>
</evidence>
<dbReference type="InterPro" id="IPR007863">
    <property type="entry name" value="Peptidase_M16_C"/>
</dbReference>
<evidence type="ECO:0000256" key="5">
    <source>
        <dbReference type="ARBA" id="ARBA00022670"/>
    </source>
</evidence>
<dbReference type="FunFam" id="3.30.830.10:FF:000011">
    <property type="entry name" value="Presequence protease, mitochondrial"/>
    <property type="match status" value="1"/>
</dbReference>
<dbReference type="GeneID" id="117231361"/>
<keyword evidence="9" id="KW-0809">Transit peptide</keyword>
<dbReference type="SMART" id="SM01264">
    <property type="entry name" value="M16C_associated"/>
    <property type="match status" value="1"/>
</dbReference>
<dbReference type="Pfam" id="PF00675">
    <property type="entry name" value="Peptidase_M16"/>
    <property type="match status" value="1"/>
</dbReference>
<evidence type="ECO:0000256" key="8">
    <source>
        <dbReference type="ARBA" id="ARBA00022833"/>
    </source>
</evidence>
<protein>
    <recommendedName>
        <fullName evidence="4">Presequence protease, mitochondrial</fullName>
    </recommendedName>
</protein>
<comment type="subcellular location">
    <subcellularLocation>
        <location evidence="2">Mitochondrion</location>
    </subcellularLocation>
</comment>
<dbReference type="Proteomes" id="UP000504631">
    <property type="component" value="Unplaced"/>
</dbReference>
<keyword evidence="6" id="KW-0479">Metal-binding</keyword>
<evidence type="ECO:0000256" key="2">
    <source>
        <dbReference type="ARBA" id="ARBA00004173"/>
    </source>
</evidence>
<keyword evidence="11" id="KW-0496">Mitochondrion</keyword>
<evidence type="ECO:0000256" key="6">
    <source>
        <dbReference type="ARBA" id="ARBA00022723"/>
    </source>
</evidence>
<keyword evidence="8" id="KW-0862">Zinc</keyword>
<dbReference type="PANTHER" id="PTHR43016:SF13">
    <property type="entry name" value="PRESEQUENCE PROTEASE, MITOCHONDRIAL"/>
    <property type="match status" value="1"/>
</dbReference>
<keyword evidence="10" id="KW-0482">Metalloprotease</keyword>
<dbReference type="FunFam" id="3.30.830.10:FF:000009">
    <property type="entry name" value="Presequence protease, mitochondrial"/>
    <property type="match status" value="1"/>
</dbReference>
<dbReference type="InterPro" id="IPR013578">
    <property type="entry name" value="Peptidase_M16C_assoc"/>
</dbReference>
<evidence type="ECO:0000313" key="14">
    <source>
        <dbReference type="Proteomes" id="UP000504631"/>
    </source>
</evidence>
<evidence type="ECO:0000256" key="9">
    <source>
        <dbReference type="ARBA" id="ARBA00022946"/>
    </source>
</evidence>
<evidence type="ECO:0000256" key="10">
    <source>
        <dbReference type="ARBA" id="ARBA00023049"/>
    </source>
</evidence>
<dbReference type="Gene3D" id="3.30.830.10">
    <property type="entry name" value="Metalloenzyme, LuxS/M16 peptidase-like"/>
    <property type="match status" value="4"/>
</dbReference>
<evidence type="ECO:0000256" key="4">
    <source>
        <dbReference type="ARBA" id="ARBA00020167"/>
    </source>
</evidence>
<evidence type="ECO:0000313" key="15">
    <source>
        <dbReference type="RefSeq" id="XP_033345634.1"/>
    </source>
</evidence>
<dbReference type="Pfam" id="PF05193">
    <property type="entry name" value="Peptidase_M16_C"/>
    <property type="match status" value="1"/>
</dbReference>
<organism evidence="14 15">
    <name type="scientific">Bombus vosnesenskii</name>
    <dbReference type="NCBI Taxonomy" id="207650"/>
    <lineage>
        <taxon>Eukaryota</taxon>
        <taxon>Metazoa</taxon>
        <taxon>Ecdysozoa</taxon>
        <taxon>Arthropoda</taxon>
        <taxon>Hexapoda</taxon>
        <taxon>Insecta</taxon>
        <taxon>Pterygota</taxon>
        <taxon>Neoptera</taxon>
        <taxon>Endopterygota</taxon>
        <taxon>Hymenoptera</taxon>
        <taxon>Apocrita</taxon>
        <taxon>Aculeata</taxon>
        <taxon>Apoidea</taxon>
        <taxon>Anthophila</taxon>
        <taxon>Apidae</taxon>
        <taxon>Bombus</taxon>
        <taxon>Pyrobombus</taxon>
    </lineage>
</organism>